<protein>
    <submittedName>
        <fullName evidence="1">Uncharacterized protein</fullName>
    </submittedName>
</protein>
<proteinExistence type="predicted"/>
<comment type="caution">
    <text evidence="1">The sequence shown here is derived from an EMBL/GenBank/DDBJ whole genome shotgun (WGS) entry which is preliminary data.</text>
</comment>
<sequence length="37" mass="4164">MAEILLLVSSGTLLIIFGSQQMITNYLIRLKNNLVDK</sequence>
<organism evidence="1 2">
    <name type="scientific">Brevibacillus panacihumi W25</name>
    <dbReference type="NCBI Taxonomy" id="1408254"/>
    <lineage>
        <taxon>Bacteria</taxon>
        <taxon>Bacillati</taxon>
        <taxon>Bacillota</taxon>
        <taxon>Bacilli</taxon>
        <taxon>Bacillales</taxon>
        <taxon>Paenibacillaceae</taxon>
        <taxon>Brevibacillus</taxon>
    </lineage>
</organism>
<evidence type="ECO:0000313" key="1">
    <source>
        <dbReference type="EMBL" id="EST55156.1"/>
    </source>
</evidence>
<accession>V6M9B1</accession>
<dbReference type="Proteomes" id="UP000017973">
    <property type="component" value="Unassembled WGS sequence"/>
</dbReference>
<keyword evidence="2" id="KW-1185">Reference proteome</keyword>
<name>V6M9B1_9BACL</name>
<dbReference type="HOGENOM" id="CLU_3341025_0_0_9"/>
<gene>
    <name evidence="1" type="ORF">T458_08665</name>
</gene>
<dbReference type="EMBL" id="AYJU01000013">
    <property type="protein sequence ID" value="EST55156.1"/>
    <property type="molecule type" value="Genomic_DNA"/>
</dbReference>
<reference evidence="1 2" key="1">
    <citation type="journal article" date="2014" name="Genome Announc.">
        <title>Draft Genome Sequence of Brevibacillus panacihumi Strain W25, a Halotolerant Hydrocarbon-Degrading Bacterium.</title>
        <authorList>
            <person name="Wang X."/>
            <person name="Jin D."/>
            <person name="Zhou L."/>
            <person name="Wu L."/>
            <person name="An W."/>
            <person name="Chen Y."/>
            <person name="Zhao L."/>
        </authorList>
    </citation>
    <scope>NUCLEOTIDE SEQUENCE [LARGE SCALE GENOMIC DNA]</scope>
    <source>
        <strain evidence="1 2">W25</strain>
    </source>
</reference>
<dbReference type="AlphaFoldDB" id="V6M9B1"/>
<evidence type="ECO:0000313" key="2">
    <source>
        <dbReference type="Proteomes" id="UP000017973"/>
    </source>
</evidence>